<dbReference type="EMBL" id="PGFE01000005">
    <property type="protein sequence ID" value="PJJ69263.1"/>
    <property type="molecule type" value="Genomic_DNA"/>
</dbReference>
<keyword evidence="2" id="KW-0255">Endonuclease</keyword>
<dbReference type="SUPFAM" id="SSF56219">
    <property type="entry name" value="DNase I-like"/>
    <property type="match status" value="1"/>
</dbReference>
<name>A0A2M9CD71_9CELL</name>
<dbReference type="RefSeq" id="WP_100423870.1">
    <property type="nucleotide sequence ID" value="NZ_BOOX01000005.1"/>
</dbReference>
<evidence type="ECO:0000313" key="2">
    <source>
        <dbReference type="EMBL" id="PJJ69263.1"/>
    </source>
</evidence>
<dbReference type="PANTHER" id="PTHR14859">
    <property type="entry name" value="CALCOFLUOR WHITE HYPERSENSITIVE PROTEIN PRECURSOR"/>
    <property type="match status" value="1"/>
</dbReference>
<dbReference type="InterPro" id="IPR051916">
    <property type="entry name" value="GPI-anchor_lipid_remodeler"/>
</dbReference>
<feature type="domain" description="Endonuclease/exonuclease/phosphatase" evidence="1">
    <location>
        <begin position="5"/>
        <end position="232"/>
    </location>
</feature>
<dbReference type="Pfam" id="PF03372">
    <property type="entry name" value="Exo_endo_phos"/>
    <property type="match status" value="1"/>
</dbReference>
<evidence type="ECO:0000313" key="3">
    <source>
        <dbReference type="Proteomes" id="UP000231693"/>
    </source>
</evidence>
<dbReference type="OrthoDB" id="155529at2"/>
<dbReference type="GO" id="GO:0006506">
    <property type="term" value="P:GPI anchor biosynthetic process"/>
    <property type="evidence" value="ECO:0007669"/>
    <property type="project" value="TreeGrafter"/>
</dbReference>
<keyword evidence="2" id="KW-0378">Hydrolase</keyword>
<dbReference type="Proteomes" id="UP000231693">
    <property type="component" value="Unassembled WGS sequence"/>
</dbReference>
<gene>
    <name evidence="2" type="ORF">CLV28_2726</name>
</gene>
<reference evidence="2 3" key="1">
    <citation type="submission" date="2017-11" db="EMBL/GenBank/DDBJ databases">
        <title>Genomic Encyclopedia of Archaeal and Bacterial Type Strains, Phase II (KMG-II): From Individual Species to Whole Genera.</title>
        <authorList>
            <person name="Goeker M."/>
        </authorList>
    </citation>
    <scope>NUCLEOTIDE SEQUENCE [LARGE SCALE GENOMIC DNA]</scope>
    <source>
        <strain evidence="2 3">DSM 25478</strain>
    </source>
</reference>
<dbReference type="GO" id="GO:0004527">
    <property type="term" value="F:exonuclease activity"/>
    <property type="evidence" value="ECO:0007669"/>
    <property type="project" value="UniProtKB-KW"/>
</dbReference>
<dbReference type="GO" id="GO:0016020">
    <property type="term" value="C:membrane"/>
    <property type="evidence" value="ECO:0007669"/>
    <property type="project" value="GOC"/>
</dbReference>
<proteinExistence type="predicted"/>
<dbReference type="GO" id="GO:0004519">
    <property type="term" value="F:endonuclease activity"/>
    <property type="evidence" value="ECO:0007669"/>
    <property type="project" value="UniProtKB-KW"/>
</dbReference>
<keyword evidence="2" id="KW-0540">Nuclease</keyword>
<dbReference type="Gene3D" id="3.60.10.10">
    <property type="entry name" value="Endonuclease/exonuclease/phosphatase"/>
    <property type="match status" value="1"/>
</dbReference>
<dbReference type="InterPro" id="IPR005135">
    <property type="entry name" value="Endo/exonuclease/phosphatase"/>
</dbReference>
<dbReference type="PANTHER" id="PTHR14859:SF15">
    <property type="entry name" value="ENDONUCLEASE_EXONUCLEASE_PHOSPHATASE DOMAIN-CONTAINING PROTEIN"/>
    <property type="match status" value="1"/>
</dbReference>
<dbReference type="InterPro" id="IPR036691">
    <property type="entry name" value="Endo/exonu/phosph_ase_sf"/>
</dbReference>
<sequence>MTRLATFNVLHGARAHDGVVDLDRYQEAVASLDADVLALQEVDRGQPRSHGGDLAALAAQALGAREHRFAASRHGTAGAWTRHPTRQGPAYGIALVSRLPVLAWGEVRLPGRAPVRRAGRWRFDEPRTALTAVLDAPGGPVGVVATHLSVVRGRNERQARALARVAAALPGPRVLLGDLNRRAGDALAEWHALADVPTYPADAPRVQIDHVLADRPLRVLAARSTDTGISDHRALVVDVAWEPALP</sequence>
<accession>A0A2M9CD71</accession>
<organism evidence="2 3">
    <name type="scientific">Sediminihabitans luteus</name>
    <dbReference type="NCBI Taxonomy" id="1138585"/>
    <lineage>
        <taxon>Bacteria</taxon>
        <taxon>Bacillati</taxon>
        <taxon>Actinomycetota</taxon>
        <taxon>Actinomycetes</taxon>
        <taxon>Micrococcales</taxon>
        <taxon>Cellulomonadaceae</taxon>
        <taxon>Sediminihabitans</taxon>
    </lineage>
</organism>
<comment type="caution">
    <text evidence="2">The sequence shown here is derived from an EMBL/GenBank/DDBJ whole genome shotgun (WGS) entry which is preliminary data.</text>
</comment>
<dbReference type="AlphaFoldDB" id="A0A2M9CD71"/>
<keyword evidence="3" id="KW-1185">Reference proteome</keyword>
<evidence type="ECO:0000259" key="1">
    <source>
        <dbReference type="Pfam" id="PF03372"/>
    </source>
</evidence>
<keyword evidence="2" id="KW-0269">Exonuclease</keyword>
<protein>
    <submittedName>
        <fullName evidence="2">Endonuclease/exonuclease/phosphatase family metal-dependent hydrolase</fullName>
    </submittedName>
</protein>